<evidence type="ECO:0000313" key="1">
    <source>
        <dbReference type="EMBL" id="KAJ9125738.1"/>
    </source>
</evidence>
<proteinExistence type="predicted"/>
<dbReference type="Proteomes" id="UP001234202">
    <property type="component" value="Unassembled WGS sequence"/>
</dbReference>
<reference evidence="1" key="1">
    <citation type="submission" date="2023-04" db="EMBL/GenBank/DDBJ databases">
        <title>Draft Genome sequencing of Naganishia species isolated from polar environments using Oxford Nanopore Technology.</title>
        <authorList>
            <person name="Leo P."/>
            <person name="Venkateswaran K."/>
        </authorList>
    </citation>
    <scope>NUCLEOTIDE SEQUENCE</scope>
    <source>
        <strain evidence="1">DBVPG 5303</strain>
    </source>
</reference>
<dbReference type="EMBL" id="JASBWV010000007">
    <property type="protein sequence ID" value="KAJ9125738.1"/>
    <property type="molecule type" value="Genomic_DNA"/>
</dbReference>
<organism evidence="1 2">
    <name type="scientific">Naganishia onofrii</name>
    <dbReference type="NCBI Taxonomy" id="1851511"/>
    <lineage>
        <taxon>Eukaryota</taxon>
        <taxon>Fungi</taxon>
        <taxon>Dikarya</taxon>
        <taxon>Basidiomycota</taxon>
        <taxon>Agaricomycotina</taxon>
        <taxon>Tremellomycetes</taxon>
        <taxon>Filobasidiales</taxon>
        <taxon>Filobasidiaceae</taxon>
        <taxon>Naganishia</taxon>
    </lineage>
</organism>
<sequence length="446" mass="47663">MSLSTKLSITDISLKGEKVLIRVDFNVPMDKKTNEITNPARIVAALPTIKYAIEQGAASIVLMSHLGRPDGHKVEKFSLKPVAKKLEELLSKPVTFLDDCVGPEVEQAVANSKDGEIFLLENLRFHAEEEGSSKDAEGKKTKGMCDICLLLRGRTTRLTGVMSPCILLLSADPEAVKKFRQSLTKLGTVYVNDAFGTAHRAHSSMVGVELQKRAAGFLMKKELEYFAKALENPERPFLAILGGAKVADKLQLIDNMLDKVNSLIICGGMAFTFKKVLDGMSIGDSLYDADGSKQVHALMEKAKKNNVKVVLPTDFVTADKFAPDANTGYATDKDGIPDKWMGLDAGKESQKAFAETVAESKTILWNGPAGVFEMEAFKKGSTALLDACIGAAKNGATVIVGGGDTATLVAQAGKEDQLSHVSTGGGASLELLEGKELPGVSAISSK</sequence>
<accession>A0ACC2XP05</accession>
<evidence type="ECO:0000313" key="2">
    <source>
        <dbReference type="Proteomes" id="UP001234202"/>
    </source>
</evidence>
<keyword evidence="1" id="KW-0808">Transferase</keyword>
<name>A0ACC2XP05_9TREE</name>
<keyword evidence="1" id="KW-0418">Kinase</keyword>
<protein>
    <submittedName>
        <fullName evidence="1">Phosphoglycerate kinase</fullName>
    </submittedName>
</protein>
<keyword evidence="2" id="KW-1185">Reference proteome</keyword>
<gene>
    <name evidence="1" type="primary">PGK1</name>
    <name evidence="1" type="ORF">QFC24_002522</name>
</gene>
<comment type="caution">
    <text evidence="1">The sequence shown here is derived from an EMBL/GenBank/DDBJ whole genome shotgun (WGS) entry which is preliminary data.</text>
</comment>